<evidence type="ECO:0000256" key="2">
    <source>
        <dbReference type="SAM" id="Phobius"/>
    </source>
</evidence>
<reference evidence="4" key="1">
    <citation type="journal article" date="2016" name="Nature">
        <title>Genome evolution in the allotetraploid frog Xenopus laevis.</title>
        <authorList>
            <person name="Session A.M."/>
            <person name="Uno Y."/>
            <person name="Kwon T."/>
            <person name="Chapman J.A."/>
            <person name="Toyoda A."/>
            <person name="Takahashi S."/>
            <person name="Fukui A."/>
            <person name="Hikosaka A."/>
            <person name="Suzuki A."/>
            <person name="Kondo M."/>
            <person name="van Heeringen S.J."/>
            <person name="Quigley I."/>
            <person name="Heinz S."/>
            <person name="Ogino H."/>
            <person name="Ochi H."/>
            <person name="Hellsten U."/>
            <person name="Lyons J.B."/>
            <person name="Simakov O."/>
            <person name="Putnam N."/>
            <person name="Stites J."/>
            <person name="Kuroki Y."/>
            <person name="Tanaka T."/>
            <person name="Michiue T."/>
            <person name="Watanabe M."/>
            <person name="Bogdanovic O."/>
            <person name="Lister R."/>
            <person name="Georgiou G."/>
            <person name="Paranjpe S.S."/>
            <person name="van Kruijsbergen I."/>
            <person name="Shu S."/>
            <person name="Carlson J."/>
            <person name="Kinoshita T."/>
            <person name="Ohta Y."/>
            <person name="Mawaribuchi S."/>
            <person name="Jenkins J."/>
            <person name="Grimwood J."/>
            <person name="Schmutz J."/>
            <person name="Mitros T."/>
            <person name="Mozaffari S.V."/>
            <person name="Suzuki Y."/>
            <person name="Haramoto Y."/>
            <person name="Yamamoto T.S."/>
            <person name="Takagi C."/>
            <person name="Heald R."/>
            <person name="Miller K."/>
            <person name="Haudenschild C."/>
            <person name="Kitzman J."/>
            <person name="Nakayama T."/>
            <person name="Izutsu Y."/>
            <person name="Robert J."/>
            <person name="Fortriede J."/>
            <person name="Burns K."/>
            <person name="Lotay V."/>
            <person name="Karimi K."/>
            <person name="Yasuoka Y."/>
            <person name="Dichmann D.S."/>
            <person name="Flajnik M.F."/>
            <person name="Houston D.W."/>
            <person name="Shendure J."/>
            <person name="DuPasquier L."/>
            <person name="Vize P.D."/>
            <person name="Zorn A.M."/>
            <person name="Ito M."/>
            <person name="Marcotte E.M."/>
            <person name="Wallingford J.B."/>
            <person name="Ito Y."/>
            <person name="Asashima M."/>
            <person name="Ueno N."/>
            <person name="Matsuda Y."/>
            <person name="Veenstra G.J."/>
            <person name="Fujiyama A."/>
            <person name="Harland R.M."/>
            <person name="Taira M."/>
            <person name="Rokhsar D.S."/>
        </authorList>
    </citation>
    <scope>NUCLEOTIDE SEQUENCE [LARGE SCALE GENOMIC DNA]</scope>
    <source>
        <strain evidence="4">J</strain>
    </source>
</reference>
<feature type="transmembrane region" description="Helical" evidence="2">
    <location>
        <begin position="188"/>
        <end position="208"/>
    </location>
</feature>
<proteinExistence type="predicted"/>
<feature type="region of interest" description="Disordered" evidence="1">
    <location>
        <begin position="106"/>
        <end position="167"/>
    </location>
</feature>
<dbReference type="AlphaFoldDB" id="A0A974HXV1"/>
<protein>
    <submittedName>
        <fullName evidence="3">Uncharacterized protein</fullName>
    </submittedName>
</protein>
<keyword evidence="2" id="KW-0472">Membrane</keyword>
<feature type="compositionally biased region" description="Basic and acidic residues" evidence="1">
    <location>
        <begin position="113"/>
        <end position="125"/>
    </location>
</feature>
<name>A0A974HXV1_XENLA</name>
<keyword evidence="2" id="KW-0812">Transmembrane</keyword>
<dbReference type="Proteomes" id="UP000694892">
    <property type="component" value="Chromosome 2L"/>
</dbReference>
<organism evidence="3 4">
    <name type="scientific">Xenopus laevis</name>
    <name type="common">African clawed frog</name>
    <dbReference type="NCBI Taxonomy" id="8355"/>
    <lineage>
        <taxon>Eukaryota</taxon>
        <taxon>Metazoa</taxon>
        <taxon>Chordata</taxon>
        <taxon>Craniata</taxon>
        <taxon>Vertebrata</taxon>
        <taxon>Euteleostomi</taxon>
        <taxon>Amphibia</taxon>
        <taxon>Batrachia</taxon>
        <taxon>Anura</taxon>
        <taxon>Pipoidea</taxon>
        <taxon>Pipidae</taxon>
        <taxon>Xenopodinae</taxon>
        <taxon>Xenopus</taxon>
        <taxon>Xenopus</taxon>
    </lineage>
</organism>
<dbReference type="EMBL" id="CM004468">
    <property type="protein sequence ID" value="OCT94203.1"/>
    <property type="molecule type" value="Genomic_DNA"/>
</dbReference>
<feature type="compositionally biased region" description="Basic and acidic residues" evidence="1">
    <location>
        <begin position="137"/>
        <end position="158"/>
    </location>
</feature>
<evidence type="ECO:0000256" key="1">
    <source>
        <dbReference type="SAM" id="MobiDB-lite"/>
    </source>
</evidence>
<keyword evidence="2" id="KW-1133">Transmembrane helix</keyword>
<evidence type="ECO:0000313" key="4">
    <source>
        <dbReference type="Proteomes" id="UP000694892"/>
    </source>
</evidence>
<gene>
    <name evidence="3" type="ORF">XELAEV_18011871mg</name>
</gene>
<accession>A0A974HXV1</accession>
<evidence type="ECO:0000313" key="3">
    <source>
        <dbReference type="EMBL" id="OCT94203.1"/>
    </source>
</evidence>
<sequence length="257" mass="29799">MGLWCYTVNGTELWYLLTAGRCTCHFGSWLLRSADHIAVAVIQLGFVLRPAERLLLLTFFRVKIANISSVDYKILLDCVPPARSMKKTPFQPLSCDIMSEERVKKVSNGKSNIEMKRKRDVEEQGHKRKKVHFQNIIKEKKEEKKKEKREEKKEEKKEERRKRPLSMEGYAKSEGNFAFKKIRPLHTLTLYILGLMYYFMLPHINVCYGNKYNKSSDIRERPPSLFFTSDPLDQPPSLAPELGQVYATEGTQTDGSC</sequence>